<dbReference type="STRING" id="602072.A0A1R3RC46"/>
<feature type="transmembrane region" description="Helical" evidence="7">
    <location>
        <begin position="92"/>
        <end position="114"/>
    </location>
</feature>
<evidence type="ECO:0000256" key="7">
    <source>
        <dbReference type="SAM" id="Phobius"/>
    </source>
</evidence>
<evidence type="ECO:0000256" key="2">
    <source>
        <dbReference type="ARBA" id="ARBA00022692"/>
    </source>
</evidence>
<feature type="transmembrane region" description="Helical" evidence="7">
    <location>
        <begin position="177"/>
        <end position="195"/>
    </location>
</feature>
<dbReference type="PANTHER" id="PTHR33048:SF47">
    <property type="entry name" value="INTEGRAL MEMBRANE PROTEIN-RELATED"/>
    <property type="match status" value="1"/>
</dbReference>
<dbReference type="GO" id="GO:0016020">
    <property type="term" value="C:membrane"/>
    <property type="evidence" value="ECO:0007669"/>
    <property type="project" value="UniProtKB-SubCell"/>
</dbReference>
<dbReference type="AlphaFoldDB" id="A0A1R3RC46"/>
<feature type="compositionally biased region" description="Polar residues" evidence="6">
    <location>
        <begin position="298"/>
        <end position="307"/>
    </location>
</feature>
<dbReference type="InterPro" id="IPR052337">
    <property type="entry name" value="SAT4-like"/>
</dbReference>
<dbReference type="OrthoDB" id="10017208at2759"/>
<evidence type="ECO:0000259" key="8">
    <source>
        <dbReference type="Pfam" id="PF20684"/>
    </source>
</evidence>
<name>A0A1R3RC46_ASPC5</name>
<comment type="similarity">
    <text evidence="5">Belongs to the SAT4 family.</text>
</comment>
<reference evidence="10" key="1">
    <citation type="journal article" date="2017" name="Genome Biol.">
        <title>Comparative genomics reveals high biological diversity and specific adaptations in the industrially and medically important fungal genus Aspergillus.</title>
        <authorList>
            <person name="de Vries R.P."/>
            <person name="Riley R."/>
            <person name="Wiebenga A."/>
            <person name="Aguilar-Osorio G."/>
            <person name="Amillis S."/>
            <person name="Uchima C.A."/>
            <person name="Anderluh G."/>
            <person name="Asadollahi M."/>
            <person name="Askin M."/>
            <person name="Barry K."/>
            <person name="Battaglia E."/>
            <person name="Bayram O."/>
            <person name="Benocci T."/>
            <person name="Braus-Stromeyer S.A."/>
            <person name="Caldana C."/>
            <person name="Canovas D."/>
            <person name="Cerqueira G.C."/>
            <person name="Chen F."/>
            <person name="Chen W."/>
            <person name="Choi C."/>
            <person name="Clum A."/>
            <person name="Dos Santos R.A."/>
            <person name="Damasio A.R."/>
            <person name="Diallinas G."/>
            <person name="Emri T."/>
            <person name="Fekete E."/>
            <person name="Flipphi M."/>
            <person name="Freyberg S."/>
            <person name="Gallo A."/>
            <person name="Gournas C."/>
            <person name="Habgood R."/>
            <person name="Hainaut M."/>
            <person name="Harispe M.L."/>
            <person name="Henrissat B."/>
            <person name="Hilden K.S."/>
            <person name="Hope R."/>
            <person name="Hossain A."/>
            <person name="Karabika E."/>
            <person name="Karaffa L."/>
            <person name="Karanyi Z."/>
            <person name="Krasevec N."/>
            <person name="Kuo A."/>
            <person name="Kusch H."/>
            <person name="LaButti K."/>
            <person name="Lagendijk E.L."/>
            <person name="Lapidus A."/>
            <person name="Levasseur A."/>
            <person name="Lindquist E."/>
            <person name="Lipzen A."/>
            <person name="Logrieco A.F."/>
            <person name="MacCabe A."/>
            <person name="Maekelae M.R."/>
            <person name="Malavazi I."/>
            <person name="Melin P."/>
            <person name="Meyer V."/>
            <person name="Mielnichuk N."/>
            <person name="Miskei M."/>
            <person name="Molnar A.P."/>
            <person name="Mule G."/>
            <person name="Ngan C.Y."/>
            <person name="Orejas M."/>
            <person name="Orosz E."/>
            <person name="Ouedraogo J.P."/>
            <person name="Overkamp K.M."/>
            <person name="Park H.-S."/>
            <person name="Perrone G."/>
            <person name="Piumi F."/>
            <person name="Punt P.J."/>
            <person name="Ram A.F."/>
            <person name="Ramon A."/>
            <person name="Rauscher S."/>
            <person name="Record E."/>
            <person name="Riano-Pachon D.M."/>
            <person name="Robert V."/>
            <person name="Roehrig J."/>
            <person name="Ruller R."/>
            <person name="Salamov A."/>
            <person name="Salih N.S."/>
            <person name="Samson R.A."/>
            <person name="Sandor E."/>
            <person name="Sanguinetti M."/>
            <person name="Schuetze T."/>
            <person name="Sepcic K."/>
            <person name="Shelest E."/>
            <person name="Sherlock G."/>
            <person name="Sophianopoulou V."/>
            <person name="Squina F.M."/>
            <person name="Sun H."/>
            <person name="Susca A."/>
            <person name="Todd R.B."/>
            <person name="Tsang A."/>
            <person name="Unkles S.E."/>
            <person name="van de Wiele N."/>
            <person name="van Rossen-Uffink D."/>
            <person name="Oliveira J.V."/>
            <person name="Vesth T.C."/>
            <person name="Visser J."/>
            <person name="Yu J.-H."/>
            <person name="Zhou M."/>
            <person name="Andersen M.R."/>
            <person name="Archer D.B."/>
            <person name="Baker S.E."/>
            <person name="Benoit I."/>
            <person name="Brakhage A.A."/>
            <person name="Braus G.H."/>
            <person name="Fischer R."/>
            <person name="Frisvad J.C."/>
            <person name="Goldman G.H."/>
            <person name="Houbraken J."/>
            <person name="Oakley B."/>
            <person name="Pocsi I."/>
            <person name="Scazzocchio C."/>
            <person name="Seiboth B."/>
            <person name="vanKuyk P.A."/>
            <person name="Wortman J."/>
            <person name="Dyer P.S."/>
            <person name="Grigoriev I.V."/>
        </authorList>
    </citation>
    <scope>NUCLEOTIDE SEQUENCE [LARGE SCALE GENOMIC DNA]</scope>
    <source>
        <strain evidence="10">ITEM 5010</strain>
    </source>
</reference>
<dbReference type="Proteomes" id="UP000188318">
    <property type="component" value="Unassembled WGS sequence"/>
</dbReference>
<keyword evidence="3 7" id="KW-1133">Transmembrane helix</keyword>
<dbReference type="EMBL" id="KV907508">
    <property type="protein sequence ID" value="OOF92059.1"/>
    <property type="molecule type" value="Genomic_DNA"/>
</dbReference>
<keyword evidence="10" id="KW-1185">Reference proteome</keyword>
<keyword evidence="2 7" id="KW-0812">Transmembrane</keyword>
<dbReference type="OMA" id="LMYHRIF"/>
<protein>
    <recommendedName>
        <fullName evidence="8">Rhodopsin domain-containing protein</fullName>
    </recommendedName>
</protein>
<feature type="transmembrane region" description="Helical" evidence="7">
    <location>
        <begin position="49"/>
        <end position="72"/>
    </location>
</feature>
<evidence type="ECO:0000256" key="3">
    <source>
        <dbReference type="ARBA" id="ARBA00022989"/>
    </source>
</evidence>
<evidence type="ECO:0000256" key="1">
    <source>
        <dbReference type="ARBA" id="ARBA00004141"/>
    </source>
</evidence>
<evidence type="ECO:0000313" key="10">
    <source>
        <dbReference type="Proteomes" id="UP000188318"/>
    </source>
</evidence>
<evidence type="ECO:0000256" key="4">
    <source>
        <dbReference type="ARBA" id="ARBA00023136"/>
    </source>
</evidence>
<feature type="transmembrane region" description="Helical" evidence="7">
    <location>
        <begin position="207"/>
        <end position="231"/>
    </location>
</feature>
<evidence type="ECO:0000256" key="5">
    <source>
        <dbReference type="ARBA" id="ARBA00038359"/>
    </source>
</evidence>
<feature type="domain" description="Rhodopsin" evidence="8">
    <location>
        <begin position="33"/>
        <end position="268"/>
    </location>
</feature>
<sequence length="366" mass="40279">MAVSEDGLDGNTQTKQRVTTIALLILATLFLMLRLAARRMKRVPLGGDDLTLILGWVFVMVIGVLNLIDVYYGMGRHFAELSYHEQVMLPQVLFAFEALYIITVGVIKISVLLMYRRIFPIRSIKIGSYILGGITVAWMISIELVAIFQCTPIQKGWQPLIDGHCIYLKGALIGNGVPNFVTDIFILSLPVRPVWKLRARLPQRIAIILVFLSGSFVVIASIYRFVLIFQFTTEDLSWTLADAATWCVVETGAGVISACLPTLTPLVKWFASGLVSTVKSASSSRAQAPLASFPAESGRNNFDQMPNHSEEDSIPLSAVGTKSDGVDVSGTKPWGVFWSEHSDCERSMNEDGNFLLSEGSALSNNR</sequence>
<evidence type="ECO:0000256" key="6">
    <source>
        <dbReference type="SAM" id="MobiDB-lite"/>
    </source>
</evidence>
<feature type="region of interest" description="Disordered" evidence="6">
    <location>
        <begin position="294"/>
        <end position="325"/>
    </location>
</feature>
<dbReference type="VEuPathDB" id="FungiDB:ASPCADRAFT_133622"/>
<feature type="transmembrane region" description="Helical" evidence="7">
    <location>
        <begin position="20"/>
        <end position="37"/>
    </location>
</feature>
<organism evidence="9 10">
    <name type="scientific">Aspergillus carbonarius (strain ITEM 5010)</name>
    <dbReference type="NCBI Taxonomy" id="602072"/>
    <lineage>
        <taxon>Eukaryota</taxon>
        <taxon>Fungi</taxon>
        <taxon>Dikarya</taxon>
        <taxon>Ascomycota</taxon>
        <taxon>Pezizomycotina</taxon>
        <taxon>Eurotiomycetes</taxon>
        <taxon>Eurotiomycetidae</taxon>
        <taxon>Eurotiales</taxon>
        <taxon>Aspergillaceae</taxon>
        <taxon>Aspergillus</taxon>
        <taxon>Aspergillus subgen. Circumdati</taxon>
    </lineage>
</organism>
<proteinExistence type="inferred from homology"/>
<gene>
    <name evidence="9" type="ORF">ASPCADRAFT_133622</name>
</gene>
<evidence type="ECO:0000313" key="9">
    <source>
        <dbReference type="EMBL" id="OOF92059.1"/>
    </source>
</evidence>
<feature type="transmembrane region" description="Helical" evidence="7">
    <location>
        <begin position="126"/>
        <end position="148"/>
    </location>
</feature>
<accession>A0A1R3RC46</accession>
<comment type="subcellular location">
    <subcellularLocation>
        <location evidence="1">Membrane</location>
        <topology evidence="1">Multi-pass membrane protein</topology>
    </subcellularLocation>
</comment>
<keyword evidence="4 7" id="KW-0472">Membrane</keyword>
<dbReference type="InterPro" id="IPR049326">
    <property type="entry name" value="Rhodopsin_dom_fungi"/>
</dbReference>
<dbReference type="PANTHER" id="PTHR33048">
    <property type="entry name" value="PTH11-LIKE INTEGRAL MEMBRANE PROTEIN (AFU_ORTHOLOGUE AFUA_5G11245)"/>
    <property type="match status" value="1"/>
</dbReference>
<dbReference type="Pfam" id="PF20684">
    <property type="entry name" value="Fung_rhodopsin"/>
    <property type="match status" value="1"/>
</dbReference>